<keyword evidence="2" id="KW-0472">Membrane</keyword>
<gene>
    <name evidence="5" type="primary">hflK</name>
    <name evidence="5" type="ORF">PB01_12995</name>
</gene>
<dbReference type="PANTHER" id="PTHR42911:SF2">
    <property type="entry name" value="PROHIBITIN FAMILY PROTEIN"/>
    <property type="match status" value="1"/>
</dbReference>
<dbReference type="SMART" id="SM00244">
    <property type="entry name" value="PHB"/>
    <property type="match status" value="1"/>
</dbReference>
<dbReference type="RefSeq" id="WP_151700582.1">
    <property type="nucleotide sequence ID" value="NZ_CP031223.1"/>
</dbReference>
<name>A0A5J6SNZ4_9BACI</name>
<feature type="domain" description="Band 7" evidence="4">
    <location>
        <begin position="25"/>
        <end position="202"/>
    </location>
</feature>
<keyword evidence="5" id="KW-0378">Hydrolase</keyword>
<organism evidence="5 6">
    <name type="scientific">Psychrobacillus glaciei</name>
    <dbReference type="NCBI Taxonomy" id="2283160"/>
    <lineage>
        <taxon>Bacteria</taxon>
        <taxon>Bacillati</taxon>
        <taxon>Bacillota</taxon>
        <taxon>Bacilli</taxon>
        <taxon>Bacillales</taxon>
        <taxon>Bacillaceae</taxon>
        <taxon>Psychrobacillus</taxon>
    </lineage>
</organism>
<keyword evidence="2" id="KW-1133">Transmembrane helix</keyword>
<dbReference type="EMBL" id="CP031223">
    <property type="protein sequence ID" value="QFF99678.1"/>
    <property type="molecule type" value="Genomic_DNA"/>
</dbReference>
<dbReference type="GO" id="GO:0016020">
    <property type="term" value="C:membrane"/>
    <property type="evidence" value="ECO:0007669"/>
    <property type="project" value="UniProtKB-SubCell"/>
</dbReference>
<comment type="subcellular location">
    <subcellularLocation>
        <location evidence="2">Membrane</location>
    </subcellularLocation>
</comment>
<comment type="subunit">
    <text evidence="2">HflC and HflK may interact to form a multimeric complex.</text>
</comment>
<evidence type="ECO:0000256" key="2">
    <source>
        <dbReference type="RuleBase" id="RU364113"/>
    </source>
</evidence>
<keyword evidence="6" id="KW-1185">Reference proteome</keyword>
<evidence type="ECO:0000313" key="5">
    <source>
        <dbReference type="EMBL" id="QFF99678.1"/>
    </source>
</evidence>
<dbReference type="InterPro" id="IPR010201">
    <property type="entry name" value="HflK"/>
</dbReference>
<evidence type="ECO:0000259" key="4">
    <source>
        <dbReference type="SMART" id="SM00244"/>
    </source>
</evidence>
<sequence>MSTKRLISIIVALFIGVILLSAVFTSWYTVDESEQAIVITFGKASDPITESGLKFKIPWPIQKVEKLSKETFSLQFGYKQAPDGEITSFDKDTKMITGDDSIVLTDLVVQWKITNPRAYLFNSENPLEMLHDATSASIRSVIGNSKIDDALTSGKAQIEADTTDLLASLIEKYNIGITVLTVKLQDVELPNDEVRSAFMAVTDAEETKNTKVNQAEKYENQKMSEAIGEKDAIISNAEGIKTSRIEQAKGDVALFDKLFAGYQYNKEITRERLIMETLDVVLPNAQIYIMNDESGTMKYLPLQTLESKKQTNPPTGTNTDTKTEEGSGQ</sequence>
<dbReference type="AlphaFoldDB" id="A0A5J6SNZ4"/>
<dbReference type="SUPFAM" id="SSF117892">
    <property type="entry name" value="Band 7/SPFH domain"/>
    <property type="match status" value="1"/>
</dbReference>
<dbReference type="GO" id="GO:0008233">
    <property type="term" value="F:peptidase activity"/>
    <property type="evidence" value="ECO:0007669"/>
    <property type="project" value="UniProtKB-KW"/>
</dbReference>
<dbReference type="InterPro" id="IPR001107">
    <property type="entry name" value="Band_7"/>
</dbReference>
<dbReference type="OrthoDB" id="9779595at2"/>
<reference evidence="5 6" key="1">
    <citation type="submission" date="2018-07" db="EMBL/GenBank/DDBJ databases">
        <title>Complete genome sequence of Psychrobacillus sp. PB01, isolated from iceberg, and comparative genome analysis of Psychrobacillus strains.</title>
        <authorList>
            <person name="Lee P.C."/>
        </authorList>
    </citation>
    <scope>NUCLEOTIDE SEQUENCE [LARGE SCALE GENOMIC DNA]</scope>
    <source>
        <strain evidence="5 6">PB01</strain>
    </source>
</reference>
<accession>A0A5J6SNZ4</accession>
<comment type="similarity">
    <text evidence="1 2">Belongs to the band 7/mec-2 family. HflK subfamily.</text>
</comment>
<evidence type="ECO:0000256" key="3">
    <source>
        <dbReference type="SAM" id="MobiDB-lite"/>
    </source>
</evidence>
<feature type="region of interest" description="Disordered" evidence="3">
    <location>
        <begin position="305"/>
        <end position="329"/>
    </location>
</feature>
<evidence type="ECO:0000313" key="6">
    <source>
        <dbReference type="Proteomes" id="UP000325517"/>
    </source>
</evidence>
<keyword evidence="2" id="KW-0812">Transmembrane</keyword>
<keyword evidence="5" id="KW-0645">Protease</keyword>
<comment type="function">
    <text evidence="2">HflC and HflK could encode or regulate a protease.</text>
</comment>
<dbReference type="Proteomes" id="UP000325517">
    <property type="component" value="Chromosome"/>
</dbReference>
<dbReference type="InterPro" id="IPR036013">
    <property type="entry name" value="Band_7/SPFH_dom_sf"/>
</dbReference>
<feature type="transmembrane region" description="Helical" evidence="2">
    <location>
        <begin position="7"/>
        <end position="28"/>
    </location>
</feature>
<evidence type="ECO:0000256" key="1">
    <source>
        <dbReference type="ARBA" id="ARBA00006971"/>
    </source>
</evidence>
<protein>
    <recommendedName>
        <fullName evidence="2">Protein HflK</fullName>
    </recommendedName>
</protein>
<proteinExistence type="inferred from homology"/>
<dbReference type="NCBIfam" id="TIGR01933">
    <property type="entry name" value="hflK"/>
    <property type="match status" value="1"/>
</dbReference>
<dbReference type="Gene3D" id="3.30.479.30">
    <property type="entry name" value="Band 7 domain"/>
    <property type="match status" value="1"/>
</dbReference>
<dbReference type="Pfam" id="PF01145">
    <property type="entry name" value="Band_7"/>
    <property type="match status" value="1"/>
</dbReference>
<dbReference type="KEGG" id="psyo:PB01_12995"/>
<dbReference type="GO" id="GO:0006508">
    <property type="term" value="P:proteolysis"/>
    <property type="evidence" value="ECO:0007669"/>
    <property type="project" value="UniProtKB-KW"/>
</dbReference>
<dbReference type="CDD" id="cd03404">
    <property type="entry name" value="SPFH_HflK"/>
    <property type="match status" value="1"/>
</dbReference>
<dbReference type="PANTHER" id="PTHR42911">
    <property type="entry name" value="MODULATOR OF FTSH PROTEASE HFLC"/>
    <property type="match status" value="1"/>
</dbReference>
<feature type="compositionally biased region" description="Polar residues" evidence="3">
    <location>
        <begin position="310"/>
        <end position="320"/>
    </location>
</feature>